<feature type="disulfide bond" evidence="12">
    <location>
        <begin position="37"/>
        <end position="50"/>
    </location>
</feature>
<proteinExistence type="inferred from homology"/>
<dbReference type="GO" id="GO:0005758">
    <property type="term" value="C:mitochondrial intermembrane space"/>
    <property type="evidence" value="ECO:0007669"/>
    <property type="project" value="UniProtKB-SubCell"/>
</dbReference>
<keyword evidence="6" id="KW-0679">Respiratory chain</keyword>
<dbReference type="EMBL" id="GBHO01037582">
    <property type="protein sequence ID" value="JAG06022.1"/>
    <property type="molecule type" value="Transcribed_RNA"/>
</dbReference>
<keyword evidence="5" id="KW-0813">Transport</keyword>
<reference evidence="14" key="1">
    <citation type="journal article" date="2014" name="PLoS ONE">
        <title>Transcriptome-Based Identification of ABC Transporters in the Western Tarnished Plant Bug Lygus hesperus.</title>
        <authorList>
            <person name="Hull J.J."/>
            <person name="Chaney K."/>
            <person name="Geib S.M."/>
            <person name="Fabrick J.A."/>
            <person name="Brent C.S."/>
            <person name="Walsh D."/>
            <person name="Lavine L.C."/>
        </authorList>
    </citation>
    <scope>NUCLEOTIDE SEQUENCE</scope>
</reference>
<evidence type="ECO:0000256" key="10">
    <source>
        <dbReference type="ARBA" id="ARBA00023136"/>
    </source>
</evidence>
<keyword evidence="11 12" id="KW-1015">Disulfide bond</keyword>
<dbReference type="PANTHER" id="PTHR21268:SF2">
    <property type="entry name" value="NADH DEHYDROGENASE [UBIQUINONE] IRON-SULFUR PROTEIN 5"/>
    <property type="match status" value="1"/>
</dbReference>
<feature type="region of interest" description="Disordered" evidence="13">
    <location>
        <begin position="85"/>
        <end position="109"/>
    </location>
</feature>
<evidence type="ECO:0000256" key="9">
    <source>
        <dbReference type="ARBA" id="ARBA00023128"/>
    </source>
</evidence>
<comment type="similarity">
    <text evidence="4">Belongs to the complex I NDUFS5 subunit family.</text>
</comment>
<evidence type="ECO:0000256" key="2">
    <source>
        <dbReference type="ARBA" id="ARBA00004569"/>
    </source>
</evidence>
<evidence type="ECO:0000256" key="11">
    <source>
        <dbReference type="ARBA" id="ARBA00023157"/>
    </source>
</evidence>
<evidence type="ECO:0000256" key="3">
    <source>
        <dbReference type="ARBA" id="ARBA00004637"/>
    </source>
</evidence>
<keyword evidence="14" id="KW-0830">Ubiquinone</keyword>
<keyword evidence="9" id="KW-0496">Mitochondrion</keyword>
<keyword evidence="10" id="KW-0472">Membrane</keyword>
<evidence type="ECO:0000313" key="14">
    <source>
        <dbReference type="EMBL" id="JAG06022.1"/>
    </source>
</evidence>
<dbReference type="EMBL" id="GBRD01017113">
    <property type="protein sequence ID" value="JAG48714.1"/>
    <property type="molecule type" value="Transcribed_RNA"/>
</dbReference>
<evidence type="ECO:0000256" key="7">
    <source>
        <dbReference type="ARBA" id="ARBA00022792"/>
    </source>
</evidence>
<comment type="function">
    <text evidence="1">Accessory subunit of the mitochondrial membrane respiratory chain NADH dehydrogenase (Complex I), that is believed not to be involved in catalysis. Complex I functions in the transfer of electrons from NADH to the respiratory chain. The immediate electron acceptor for the enzyme is believed to be ubiquinone.</text>
</comment>
<name>A0A0A9WC57_LYGHE</name>
<dbReference type="InterPro" id="IPR019342">
    <property type="entry name" value="NADH_UbQ_OxRdtase_FeS-su5"/>
</dbReference>
<feature type="disulfide bond" evidence="12">
    <location>
        <begin position="27"/>
        <end position="60"/>
    </location>
</feature>
<evidence type="ECO:0000256" key="8">
    <source>
        <dbReference type="ARBA" id="ARBA00022982"/>
    </source>
</evidence>
<keyword evidence="8" id="KW-0249">Electron transport</keyword>
<keyword evidence="7" id="KW-0999">Mitochondrion inner membrane</keyword>
<evidence type="ECO:0000256" key="13">
    <source>
        <dbReference type="SAM" id="MobiDB-lite"/>
    </source>
</evidence>
<evidence type="ECO:0000313" key="15">
    <source>
        <dbReference type="EMBL" id="JAG48714.1"/>
    </source>
</evidence>
<evidence type="ECO:0000256" key="6">
    <source>
        <dbReference type="ARBA" id="ARBA00022660"/>
    </source>
</evidence>
<evidence type="ECO:0000256" key="12">
    <source>
        <dbReference type="PIRSR" id="PIRSR619342-50"/>
    </source>
</evidence>
<sequence>MPVSVYFKSPLTDLFGPMINCQMGTKCNNMEMRAMNCMEAYGEELGQKKCKDLLEDLYECITKTSQMQRVFEMRSERLRQIRRGLRSEPYADGPEKDSIYSYQMPEHIQ</sequence>
<evidence type="ECO:0000256" key="4">
    <source>
        <dbReference type="ARBA" id="ARBA00007372"/>
    </source>
</evidence>
<dbReference type="AlphaFoldDB" id="A0A0A9WC57"/>
<evidence type="ECO:0000256" key="1">
    <source>
        <dbReference type="ARBA" id="ARBA00003195"/>
    </source>
</evidence>
<dbReference type="Pfam" id="PF10200">
    <property type="entry name" value="Ndufs5"/>
    <property type="match status" value="1"/>
</dbReference>
<comment type="subcellular location">
    <subcellularLocation>
        <location evidence="3">Mitochondrion inner membrane</location>
        <topology evidence="3">Peripheral membrane protein</topology>
    </subcellularLocation>
    <subcellularLocation>
        <location evidence="2">Mitochondrion intermembrane space</location>
    </subcellularLocation>
</comment>
<organism evidence="14">
    <name type="scientific">Lygus hesperus</name>
    <name type="common">Western plant bug</name>
    <dbReference type="NCBI Taxonomy" id="30085"/>
    <lineage>
        <taxon>Eukaryota</taxon>
        <taxon>Metazoa</taxon>
        <taxon>Ecdysozoa</taxon>
        <taxon>Arthropoda</taxon>
        <taxon>Hexapoda</taxon>
        <taxon>Insecta</taxon>
        <taxon>Pterygota</taxon>
        <taxon>Neoptera</taxon>
        <taxon>Paraneoptera</taxon>
        <taxon>Hemiptera</taxon>
        <taxon>Heteroptera</taxon>
        <taxon>Panheteroptera</taxon>
        <taxon>Cimicomorpha</taxon>
        <taxon>Miridae</taxon>
        <taxon>Mirini</taxon>
        <taxon>Lygus</taxon>
    </lineage>
</organism>
<evidence type="ECO:0000256" key="5">
    <source>
        <dbReference type="ARBA" id="ARBA00022448"/>
    </source>
</evidence>
<dbReference type="PANTHER" id="PTHR21268">
    <property type="entry name" value="NADH DEHYDROGENASE [UBIQUINONE] IRON-SULFUR PROTEIN 5"/>
    <property type="match status" value="1"/>
</dbReference>
<reference evidence="15" key="3">
    <citation type="submission" date="2014-09" db="EMBL/GenBank/DDBJ databases">
        <authorList>
            <person name="Magalhaes I.L.F."/>
            <person name="Oliveira U."/>
            <person name="Santos F.R."/>
            <person name="Vidigal T.H.D.A."/>
            <person name="Brescovit A.D."/>
            <person name="Santos A.J."/>
        </authorList>
    </citation>
    <scope>NUCLEOTIDE SEQUENCE</scope>
</reference>
<accession>A0A0A9WC57</accession>
<dbReference type="GO" id="GO:0005743">
    <property type="term" value="C:mitochondrial inner membrane"/>
    <property type="evidence" value="ECO:0007669"/>
    <property type="project" value="UniProtKB-SubCell"/>
</dbReference>
<gene>
    <name evidence="14" type="primary">NDUFS5_0</name>
    <name evidence="14" type="ORF">CM83_100557</name>
</gene>
<reference evidence="14" key="2">
    <citation type="submission" date="2014-07" db="EMBL/GenBank/DDBJ databases">
        <authorList>
            <person name="Hull J."/>
        </authorList>
    </citation>
    <scope>NUCLEOTIDE SEQUENCE</scope>
</reference>
<protein>
    <submittedName>
        <fullName evidence="14">NADH dehydrogenase [ubiquinone] iron-sulfur protein 5</fullName>
    </submittedName>
</protein>